<evidence type="ECO:0000256" key="3">
    <source>
        <dbReference type="ARBA" id="ARBA00023123"/>
    </source>
</evidence>
<dbReference type="PROSITE" id="PS51456">
    <property type="entry name" value="MYOSIN_MOTOR"/>
    <property type="match status" value="1"/>
</dbReference>
<keyword evidence="4 6" id="KW-0505">Motor protein</keyword>
<feature type="domain" description="Myosin motor" evidence="8">
    <location>
        <begin position="73"/>
        <end position="799"/>
    </location>
</feature>
<dbReference type="Gene3D" id="1.10.10.820">
    <property type="match status" value="1"/>
</dbReference>
<keyword evidence="5 6" id="KW-0009">Actin-binding</keyword>
<dbReference type="GO" id="GO:0016020">
    <property type="term" value="C:membrane"/>
    <property type="evidence" value="ECO:0007669"/>
    <property type="project" value="TreeGrafter"/>
</dbReference>
<dbReference type="Gene3D" id="1.20.58.530">
    <property type="match status" value="1"/>
</dbReference>
<feature type="region of interest" description="Disordered" evidence="7">
    <location>
        <begin position="1235"/>
        <end position="1256"/>
    </location>
</feature>
<dbReference type="GO" id="GO:0000146">
    <property type="term" value="F:microfilament motor activity"/>
    <property type="evidence" value="ECO:0007669"/>
    <property type="project" value="TreeGrafter"/>
</dbReference>
<dbReference type="GO" id="GO:0016459">
    <property type="term" value="C:myosin complex"/>
    <property type="evidence" value="ECO:0007669"/>
    <property type="project" value="UniProtKB-KW"/>
</dbReference>
<evidence type="ECO:0000259" key="8">
    <source>
        <dbReference type="PROSITE" id="PS51456"/>
    </source>
</evidence>
<evidence type="ECO:0000256" key="1">
    <source>
        <dbReference type="ARBA" id="ARBA00022741"/>
    </source>
</evidence>
<dbReference type="SUPFAM" id="SSF52540">
    <property type="entry name" value="P-loop containing nucleoside triphosphate hydrolases"/>
    <property type="match status" value="1"/>
</dbReference>
<evidence type="ECO:0000256" key="6">
    <source>
        <dbReference type="PROSITE-ProRule" id="PRU00782"/>
    </source>
</evidence>
<dbReference type="GO" id="GO:0051015">
    <property type="term" value="F:actin filament binding"/>
    <property type="evidence" value="ECO:0007669"/>
    <property type="project" value="TreeGrafter"/>
</dbReference>
<organism evidence="9">
    <name type="scientific">Chrysotila carterae</name>
    <name type="common">Marine alga</name>
    <name type="synonym">Syracosphaera carterae</name>
    <dbReference type="NCBI Taxonomy" id="13221"/>
    <lineage>
        <taxon>Eukaryota</taxon>
        <taxon>Haptista</taxon>
        <taxon>Haptophyta</taxon>
        <taxon>Prymnesiophyceae</taxon>
        <taxon>Isochrysidales</taxon>
        <taxon>Isochrysidaceae</taxon>
        <taxon>Chrysotila</taxon>
    </lineage>
</organism>
<feature type="region of interest" description="Disordered" evidence="7">
    <location>
        <begin position="1283"/>
        <end position="1372"/>
    </location>
</feature>
<dbReference type="Pfam" id="PF00063">
    <property type="entry name" value="Myosin_head"/>
    <property type="match status" value="1"/>
</dbReference>
<dbReference type="Gene3D" id="3.40.850.10">
    <property type="entry name" value="Kinesin motor domain"/>
    <property type="match status" value="1"/>
</dbReference>
<dbReference type="FunFam" id="1.10.10.820:FF:000001">
    <property type="entry name" value="Myosin heavy chain"/>
    <property type="match status" value="1"/>
</dbReference>
<dbReference type="PROSITE" id="PS50096">
    <property type="entry name" value="IQ"/>
    <property type="match status" value="2"/>
</dbReference>
<dbReference type="PRINTS" id="PR00193">
    <property type="entry name" value="MYOSINHEAVY"/>
</dbReference>
<dbReference type="GO" id="GO:0007015">
    <property type="term" value="P:actin filament organization"/>
    <property type="evidence" value="ECO:0007669"/>
    <property type="project" value="TreeGrafter"/>
</dbReference>
<gene>
    <name evidence="9" type="ORF">PCAR00345_LOCUS17803</name>
</gene>
<dbReference type="Gene3D" id="1.20.120.720">
    <property type="entry name" value="Myosin VI head, motor domain, U50 subdomain"/>
    <property type="match status" value="1"/>
</dbReference>
<dbReference type="InterPro" id="IPR036961">
    <property type="entry name" value="Kinesin_motor_dom_sf"/>
</dbReference>
<evidence type="ECO:0000256" key="2">
    <source>
        <dbReference type="ARBA" id="ARBA00022840"/>
    </source>
</evidence>
<reference evidence="9" key="1">
    <citation type="submission" date="2021-01" db="EMBL/GenBank/DDBJ databases">
        <authorList>
            <person name="Corre E."/>
            <person name="Pelletier E."/>
            <person name="Niang G."/>
            <person name="Scheremetjew M."/>
            <person name="Finn R."/>
            <person name="Kale V."/>
            <person name="Holt S."/>
            <person name="Cochrane G."/>
            <person name="Meng A."/>
            <person name="Brown T."/>
            <person name="Cohen L."/>
        </authorList>
    </citation>
    <scope>NUCLEOTIDE SEQUENCE</scope>
    <source>
        <strain evidence="9">CCMP645</strain>
    </source>
</reference>
<protein>
    <recommendedName>
        <fullName evidence="8">Myosin motor domain-containing protein</fullName>
    </recommendedName>
</protein>
<dbReference type="EMBL" id="HBIZ01028034">
    <property type="protein sequence ID" value="CAE0765191.1"/>
    <property type="molecule type" value="Transcribed_RNA"/>
</dbReference>
<dbReference type="InterPro" id="IPR011993">
    <property type="entry name" value="PH-like_dom_sf"/>
</dbReference>
<evidence type="ECO:0000313" key="9">
    <source>
        <dbReference type="EMBL" id="CAE0765191.1"/>
    </source>
</evidence>
<dbReference type="SMART" id="SM00015">
    <property type="entry name" value="IQ"/>
    <property type="match status" value="4"/>
</dbReference>
<dbReference type="GO" id="GO:0005737">
    <property type="term" value="C:cytoplasm"/>
    <property type="evidence" value="ECO:0007669"/>
    <property type="project" value="TreeGrafter"/>
</dbReference>
<keyword evidence="2 6" id="KW-0067">ATP-binding</keyword>
<dbReference type="InterPro" id="IPR027417">
    <property type="entry name" value="P-loop_NTPase"/>
</dbReference>
<sequence>MPVLQPGATVWLPNPSSAASEPPFSLAEVLETPNDQLVRVKFTSGASCGTEKLAKMEDVNLANFKSSSESTERSEADNCNLLELSEATLLHNTLLRYDNDQIYTFTGQIVTSVNPCKPLPHLYSTESMQAARDRESARERRPHIFAVAETAYTNLRELQRNQSIVVTGISGAGKTEANKYLLRFLCWRVAAAADERGAATGGSDFNLPKMAQVVLKSNPVFESFGNATTVNNSNSSRFGKFTKLFFGEESITGASISTYLLEKSRLAVQQAGEANFHIFYQMLLGLDAQTLSALQLTNAPSSFAFLDNKAMPDRATLNDADEFKTTDTAMRELDLRPDEVYRLLAGLLHLGNVRFDVRHADDVDRAAKVSNASAHSLAAAESLLGISMLGRALTSHSVQAGGGRKSFHEVSHTPELATRSRDALAKRVYERLFGWLVRKMNGAVSVPSSEAPAGVSGPPSPARSLASTEALGEDEQWIGLLDIFGFEIFAENSLEQLLINLANEKLQRFFLDAIFRHEQALYVAEEIEWVEVAVPDNEAIMAAIEQRPHGLLSILDEQCRLGERGSDEALCLQLNQKNALCMTHVANLDQKGRSRFNIHTHFSLNHFVAPVEYTAAAFLEKNRDTLYLELANALTGSESALVQSLFPPAEGGATTAAVRVKGSGKSYASVSTVFTDSLSQLLNELGSTDAGFVRCIKPNQGLVPGDADGRMVLQQLRSCGMLQAVKMIRSMFPSRIPYDDIASRLLPPLKDESLDALPPRAFCESVCGAYDVDFAEYRLGKTRIFFKAGSAVALNKLCRAPMAGDEGVATAVVLRVKLKLYQRECNVVEMLHGWMARAMARKGGKKGGFARRASLGSVTSLGVVIPEVHAYRALRRAYVVWLVRERAATRMQKAVRGRLRRCAYEEERRCAVAIQRAARGTVAKRAYEKVRASSTAMQAASRRMFARRALVRAIAAATAIAAAARRRATLVRYARCLRAVRTIQHAWRQHRYFRTAALLQSVMRRFPLRMRFSRWHARGRPALVRAQAILRGRAPRETHLLMVAAARQVQATWRMVRIQRLQRTLVASALQLQIGLYALKFPQKTGASTAAHEPHWRYVWLSPDMKHMCWARVDMDKVGAAMAKRKQAKKAEKLRPFPTEAPAKSIPMSAISAIADGAKTGILKKMEGRQERNGTIAVGPFGNKSLELHEECCFSIISATRHLDLMAQTTAERDAFMAALQAILVHASISDTAKELSHGARQRRATPGFKPAHSSGLQERIDRLGLQINTLEDTQAEAKAELSALRQSSARTPVTSPVRFSQNGRAAAQPPKAIVEPAAAPRRGGKGGANQHTWLSQKLARSASGRNMLGVNKSVRASSPRANRSALSHVNK</sequence>
<accession>A0A7S4BGF0</accession>
<keyword evidence="3 6" id="KW-0518">Myosin</keyword>
<dbReference type="GO" id="GO:0005524">
    <property type="term" value="F:ATP binding"/>
    <property type="evidence" value="ECO:0007669"/>
    <property type="project" value="UniProtKB-UniRule"/>
</dbReference>
<keyword evidence="1 6" id="KW-0547">Nucleotide-binding</keyword>
<feature type="compositionally biased region" description="Polar residues" evidence="7">
    <location>
        <begin position="1355"/>
        <end position="1372"/>
    </location>
</feature>
<dbReference type="InterPro" id="IPR000048">
    <property type="entry name" value="IQ_motif_EF-hand-BS"/>
</dbReference>
<feature type="region of interest" description="Disordered" evidence="7">
    <location>
        <begin position="447"/>
        <end position="468"/>
    </location>
</feature>
<dbReference type="InterPro" id="IPR001609">
    <property type="entry name" value="Myosin_head_motor_dom-like"/>
</dbReference>
<evidence type="ECO:0000256" key="4">
    <source>
        <dbReference type="ARBA" id="ARBA00023175"/>
    </source>
</evidence>
<feature type="compositionally biased region" description="Low complexity" evidence="7">
    <location>
        <begin position="447"/>
        <end position="457"/>
    </location>
</feature>
<dbReference type="Gene3D" id="1.20.5.190">
    <property type="match status" value="1"/>
</dbReference>
<evidence type="ECO:0000256" key="5">
    <source>
        <dbReference type="ARBA" id="ARBA00023203"/>
    </source>
</evidence>
<feature type="binding site" evidence="6">
    <location>
        <begin position="168"/>
        <end position="175"/>
    </location>
    <ligand>
        <name>ATP</name>
        <dbReference type="ChEBI" id="CHEBI:30616"/>
    </ligand>
</feature>
<dbReference type="Gene3D" id="2.30.29.30">
    <property type="entry name" value="Pleckstrin-homology domain (PH domain)/Phosphotyrosine-binding domain (PTB)"/>
    <property type="match status" value="1"/>
</dbReference>
<feature type="compositionally biased region" description="Polar residues" evidence="7">
    <location>
        <begin position="1285"/>
        <end position="1304"/>
    </location>
</feature>
<comment type="similarity">
    <text evidence="6">Belongs to the TRAFAC class myosin-kinesin ATPase superfamily. Myosin family.</text>
</comment>
<name>A0A7S4BGF0_CHRCT</name>
<dbReference type="SUPFAM" id="SSF50729">
    <property type="entry name" value="PH domain-like"/>
    <property type="match status" value="1"/>
</dbReference>
<dbReference type="Gene3D" id="3.30.70.1590">
    <property type="match status" value="1"/>
</dbReference>
<feature type="region of interest" description="Actin-binding" evidence="6">
    <location>
        <begin position="678"/>
        <end position="700"/>
    </location>
</feature>
<evidence type="ECO:0000256" key="7">
    <source>
        <dbReference type="SAM" id="MobiDB-lite"/>
    </source>
</evidence>
<dbReference type="CDD" id="cd00124">
    <property type="entry name" value="MYSc"/>
    <property type="match status" value="1"/>
</dbReference>
<dbReference type="PANTHER" id="PTHR13140:SF845">
    <property type="entry name" value="MYOSIN-LIKE PROTEIN"/>
    <property type="match status" value="1"/>
</dbReference>
<dbReference type="PANTHER" id="PTHR13140">
    <property type="entry name" value="MYOSIN"/>
    <property type="match status" value="1"/>
</dbReference>
<dbReference type="SMART" id="SM00242">
    <property type="entry name" value="MYSc"/>
    <property type="match status" value="1"/>
</dbReference>
<proteinExistence type="inferred from homology"/>